<dbReference type="Proteomes" id="UP000683360">
    <property type="component" value="Unassembled WGS sequence"/>
</dbReference>
<gene>
    <name evidence="2" type="ORF">MEDL_27037</name>
</gene>
<evidence type="ECO:0000313" key="2">
    <source>
        <dbReference type="EMBL" id="CAG2213102.1"/>
    </source>
</evidence>
<protein>
    <submittedName>
        <fullName evidence="2">Uncharacterized protein</fullName>
    </submittedName>
</protein>
<dbReference type="EMBL" id="CAJPWZ010001329">
    <property type="protein sequence ID" value="CAG2213102.1"/>
    <property type="molecule type" value="Genomic_DNA"/>
</dbReference>
<dbReference type="AlphaFoldDB" id="A0A8S3S1M0"/>
<sequence>MGRRLVEFGVLGEGLSGCKKCGLPLQLTHASGIVTYGLSAIIKRTRIEDTDTDGEDVVPKKKKTPLPKNSTTEKPKRLRQPQSCPHCRKTVINIWRHMKNIQKIPSVPNEDFIRSKKGYIIKRCPYKGCLAVVDRMTDHLVRKHKLARKSYQLKRMQMKAEDVPSTCEVSGRKRQNINKHIKKRTNFET</sequence>
<comment type="caution">
    <text evidence="2">The sequence shown here is derived from an EMBL/GenBank/DDBJ whole genome shotgun (WGS) entry which is preliminary data.</text>
</comment>
<evidence type="ECO:0000313" key="3">
    <source>
        <dbReference type="Proteomes" id="UP000683360"/>
    </source>
</evidence>
<name>A0A8S3S1M0_MYTED</name>
<dbReference type="OrthoDB" id="10516387at2759"/>
<reference evidence="2" key="1">
    <citation type="submission" date="2021-03" db="EMBL/GenBank/DDBJ databases">
        <authorList>
            <person name="Bekaert M."/>
        </authorList>
    </citation>
    <scope>NUCLEOTIDE SEQUENCE</scope>
</reference>
<proteinExistence type="predicted"/>
<evidence type="ECO:0000256" key="1">
    <source>
        <dbReference type="SAM" id="MobiDB-lite"/>
    </source>
</evidence>
<keyword evidence="3" id="KW-1185">Reference proteome</keyword>
<feature type="region of interest" description="Disordered" evidence="1">
    <location>
        <begin position="51"/>
        <end position="82"/>
    </location>
</feature>
<accession>A0A8S3S1M0</accession>
<organism evidence="2 3">
    <name type="scientific">Mytilus edulis</name>
    <name type="common">Blue mussel</name>
    <dbReference type="NCBI Taxonomy" id="6550"/>
    <lineage>
        <taxon>Eukaryota</taxon>
        <taxon>Metazoa</taxon>
        <taxon>Spiralia</taxon>
        <taxon>Lophotrochozoa</taxon>
        <taxon>Mollusca</taxon>
        <taxon>Bivalvia</taxon>
        <taxon>Autobranchia</taxon>
        <taxon>Pteriomorphia</taxon>
        <taxon>Mytilida</taxon>
        <taxon>Mytiloidea</taxon>
        <taxon>Mytilidae</taxon>
        <taxon>Mytilinae</taxon>
        <taxon>Mytilus</taxon>
    </lineage>
</organism>